<evidence type="ECO:0000313" key="4">
    <source>
        <dbReference type="EMBL" id="SER68868.1"/>
    </source>
</evidence>
<dbReference type="STRING" id="1464123.SAMN05444126_10459"/>
<protein>
    <submittedName>
        <fullName evidence="4">NAD(P)-dependent dehydrogenase, short-chain alcohol dehydrogenase family</fullName>
    </submittedName>
</protein>
<dbReference type="AlphaFoldDB" id="A0A1H9R866"/>
<dbReference type="Pfam" id="PF00106">
    <property type="entry name" value="adh_short"/>
    <property type="match status" value="1"/>
</dbReference>
<dbReference type="PROSITE" id="PS00061">
    <property type="entry name" value="ADH_SHORT"/>
    <property type="match status" value="1"/>
</dbReference>
<name>A0A1H9R866_9BACI</name>
<dbReference type="OrthoDB" id="9804774at2"/>
<sequence length="263" mass="28445">MDMDLDGKRILITGAARGIGKKTAELFLREGAEVIINGRDCDQVASAVKELTATGACYGVTADVSHADGIAELVKEVEKIGKPDVVINNAGLFGMDEFFTADDNDWQNYLDTNLFSCVRLTRRFLPDMLERNTGRIINVASEAGMKPDPSMIPYSVTKSAVISLTRGAAELTKGTNVTVNSVMPGPTRSEGVEAFICEAAEERGLSRTEFMQAHFHTEEPTSLLQRFAEPEEIAFAIVFLASPRASAVNGTCQRADGGIYQSI</sequence>
<evidence type="ECO:0000256" key="3">
    <source>
        <dbReference type="RuleBase" id="RU000363"/>
    </source>
</evidence>
<accession>A0A1H9R866</accession>
<dbReference type="PANTHER" id="PTHR42879">
    <property type="entry name" value="3-OXOACYL-(ACYL-CARRIER-PROTEIN) REDUCTASE"/>
    <property type="match status" value="1"/>
</dbReference>
<evidence type="ECO:0000256" key="2">
    <source>
        <dbReference type="ARBA" id="ARBA00023002"/>
    </source>
</evidence>
<evidence type="ECO:0000256" key="1">
    <source>
        <dbReference type="ARBA" id="ARBA00006484"/>
    </source>
</evidence>
<dbReference type="RefSeq" id="WP_093072087.1">
    <property type="nucleotide sequence ID" value="NZ_FOGV01000004.1"/>
</dbReference>
<dbReference type="PRINTS" id="PR00081">
    <property type="entry name" value="GDHRDH"/>
</dbReference>
<comment type="similarity">
    <text evidence="1 3">Belongs to the short-chain dehydrogenases/reductases (SDR) family.</text>
</comment>
<dbReference type="GO" id="GO:0008206">
    <property type="term" value="P:bile acid metabolic process"/>
    <property type="evidence" value="ECO:0007669"/>
    <property type="project" value="UniProtKB-ARBA"/>
</dbReference>
<proteinExistence type="inferred from homology"/>
<gene>
    <name evidence="4" type="ORF">SAMN05444126_10459</name>
</gene>
<evidence type="ECO:0000313" key="5">
    <source>
        <dbReference type="Proteomes" id="UP000199318"/>
    </source>
</evidence>
<dbReference type="EMBL" id="FOGV01000004">
    <property type="protein sequence ID" value="SER68868.1"/>
    <property type="molecule type" value="Genomic_DNA"/>
</dbReference>
<dbReference type="InterPro" id="IPR002347">
    <property type="entry name" value="SDR_fam"/>
</dbReference>
<dbReference type="InterPro" id="IPR036291">
    <property type="entry name" value="NAD(P)-bd_dom_sf"/>
</dbReference>
<organism evidence="4 5">
    <name type="scientific">Salisediminibacterium halotolerans</name>
    <dbReference type="NCBI Taxonomy" id="517425"/>
    <lineage>
        <taxon>Bacteria</taxon>
        <taxon>Bacillati</taxon>
        <taxon>Bacillota</taxon>
        <taxon>Bacilli</taxon>
        <taxon>Bacillales</taxon>
        <taxon>Bacillaceae</taxon>
        <taxon>Salisediminibacterium</taxon>
    </lineage>
</organism>
<dbReference type="Proteomes" id="UP000199318">
    <property type="component" value="Unassembled WGS sequence"/>
</dbReference>
<dbReference type="InterPro" id="IPR020904">
    <property type="entry name" value="Sc_DH/Rdtase_CS"/>
</dbReference>
<dbReference type="PRINTS" id="PR00080">
    <property type="entry name" value="SDRFAMILY"/>
</dbReference>
<dbReference type="CDD" id="cd05233">
    <property type="entry name" value="SDR_c"/>
    <property type="match status" value="1"/>
</dbReference>
<dbReference type="Gene3D" id="3.40.50.720">
    <property type="entry name" value="NAD(P)-binding Rossmann-like Domain"/>
    <property type="match status" value="1"/>
</dbReference>
<dbReference type="FunFam" id="3.40.50.720:FF:000084">
    <property type="entry name" value="Short-chain dehydrogenase reductase"/>
    <property type="match status" value="1"/>
</dbReference>
<dbReference type="SUPFAM" id="SSF51735">
    <property type="entry name" value="NAD(P)-binding Rossmann-fold domains"/>
    <property type="match status" value="1"/>
</dbReference>
<reference evidence="5" key="1">
    <citation type="submission" date="2016-10" db="EMBL/GenBank/DDBJ databases">
        <authorList>
            <person name="de Groot N.N."/>
        </authorList>
    </citation>
    <scope>NUCLEOTIDE SEQUENCE [LARGE SCALE GENOMIC DNA]</scope>
    <source>
        <strain evidence="5">10nlg</strain>
    </source>
</reference>
<dbReference type="GO" id="GO:0016491">
    <property type="term" value="F:oxidoreductase activity"/>
    <property type="evidence" value="ECO:0007669"/>
    <property type="project" value="UniProtKB-KW"/>
</dbReference>
<comment type="caution">
    <text evidence="4">The sequence shown here is derived from an EMBL/GenBank/DDBJ whole genome shotgun (WGS) entry which is preliminary data.</text>
</comment>
<keyword evidence="5" id="KW-1185">Reference proteome</keyword>
<dbReference type="InterPro" id="IPR050259">
    <property type="entry name" value="SDR"/>
</dbReference>
<keyword evidence="2" id="KW-0560">Oxidoreductase</keyword>